<evidence type="ECO:0000313" key="3">
    <source>
        <dbReference type="EMBL" id="GAA0168256.1"/>
    </source>
</evidence>
<dbReference type="InterPro" id="IPR025452">
    <property type="entry name" value="DUF4218"/>
</dbReference>
<evidence type="ECO:0000259" key="1">
    <source>
        <dbReference type="Pfam" id="PF13960"/>
    </source>
</evidence>
<organism evidence="3 4">
    <name type="scientific">Lithospermum erythrorhizon</name>
    <name type="common">Purple gromwell</name>
    <name type="synonym">Lithospermum officinale var. erythrorhizon</name>
    <dbReference type="NCBI Taxonomy" id="34254"/>
    <lineage>
        <taxon>Eukaryota</taxon>
        <taxon>Viridiplantae</taxon>
        <taxon>Streptophyta</taxon>
        <taxon>Embryophyta</taxon>
        <taxon>Tracheophyta</taxon>
        <taxon>Spermatophyta</taxon>
        <taxon>Magnoliopsida</taxon>
        <taxon>eudicotyledons</taxon>
        <taxon>Gunneridae</taxon>
        <taxon>Pentapetalae</taxon>
        <taxon>asterids</taxon>
        <taxon>lamiids</taxon>
        <taxon>Boraginales</taxon>
        <taxon>Boraginaceae</taxon>
        <taxon>Boraginoideae</taxon>
        <taxon>Lithospermeae</taxon>
        <taxon>Lithospermum</taxon>
    </lineage>
</organism>
<evidence type="ECO:0008006" key="5">
    <source>
        <dbReference type="Google" id="ProtNLM"/>
    </source>
</evidence>
<gene>
    <name evidence="3" type="ORF">LIER_23013</name>
</gene>
<sequence>MSEDSFWMYNRHLLNGYVNEEYLYGLVKFREAVNAHALSKGLVGMIRCPCKRCKNDKVFDISQIEQHLISNSFVEGYYTWEYHGEDYYIPRHVYDEGARPSSSNVGYEGNQYMNLVEDGPFLPAEHWFRMQRNAFVRGRTCLTVHQERVNGTEMETIFRPAFFDVMEHLTIHLSYEALNGGRMQYRWMYPFES</sequence>
<comment type="caution">
    <text evidence="3">The sequence shown here is derived from an EMBL/GenBank/DDBJ whole genome shotgun (WGS) entry which is preliminary data.</text>
</comment>
<dbReference type="AlphaFoldDB" id="A0AAV3QYG9"/>
<dbReference type="PANTHER" id="PTHR48258:SF3">
    <property type="entry name" value="FK506-BINDING PROTEIN 4-LIKE ISOFORM X1"/>
    <property type="match status" value="1"/>
</dbReference>
<feature type="domain" description="DUF4218" evidence="1">
    <location>
        <begin position="152"/>
        <end position="192"/>
    </location>
</feature>
<protein>
    <recommendedName>
        <fullName evidence="5">Transposase-associated domain-containing protein</fullName>
    </recommendedName>
</protein>
<feature type="domain" description="Transposase-associated" evidence="2">
    <location>
        <begin position="7"/>
        <end position="85"/>
    </location>
</feature>
<name>A0AAV3QYG9_LITER</name>
<evidence type="ECO:0000259" key="2">
    <source>
        <dbReference type="Pfam" id="PF13963"/>
    </source>
</evidence>
<dbReference type="InterPro" id="IPR029480">
    <property type="entry name" value="Transpos_assoc"/>
</dbReference>
<dbReference type="Pfam" id="PF13960">
    <property type="entry name" value="DUF4218"/>
    <property type="match status" value="1"/>
</dbReference>
<dbReference type="Pfam" id="PF13963">
    <property type="entry name" value="Transpos_assoc"/>
    <property type="match status" value="1"/>
</dbReference>
<evidence type="ECO:0000313" key="4">
    <source>
        <dbReference type="Proteomes" id="UP001454036"/>
    </source>
</evidence>
<keyword evidence="4" id="KW-1185">Reference proteome</keyword>
<accession>A0AAV3QYG9</accession>
<reference evidence="3 4" key="1">
    <citation type="submission" date="2024-01" db="EMBL/GenBank/DDBJ databases">
        <title>The complete chloroplast genome sequence of Lithospermum erythrorhizon: insights into the phylogenetic relationship among Boraginaceae species and the maternal lineages of purple gromwells.</title>
        <authorList>
            <person name="Okada T."/>
            <person name="Watanabe K."/>
        </authorList>
    </citation>
    <scope>NUCLEOTIDE SEQUENCE [LARGE SCALE GENOMIC DNA]</scope>
</reference>
<dbReference type="EMBL" id="BAABME010006399">
    <property type="protein sequence ID" value="GAA0168256.1"/>
    <property type="molecule type" value="Genomic_DNA"/>
</dbReference>
<dbReference type="Proteomes" id="UP001454036">
    <property type="component" value="Unassembled WGS sequence"/>
</dbReference>
<dbReference type="PANTHER" id="PTHR48258">
    <property type="entry name" value="DUF4218 DOMAIN-CONTAINING PROTEIN-RELATED"/>
    <property type="match status" value="1"/>
</dbReference>
<proteinExistence type="predicted"/>